<evidence type="ECO:0000256" key="2">
    <source>
        <dbReference type="ARBA" id="ARBA00022692"/>
    </source>
</evidence>
<protein>
    <submittedName>
        <fullName evidence="9">Major facilitator superfamily domain-containing protein</fullName>
    </submittedName>
</protein>
<gene>
    <name evidence="9" type="ORF">B0H65DRAFT_82748</name>
</gene>
<sequence length="559" mass="60716">MTRLSSDESRPLLSHHDTEEDLLSQRRRYYGTDGTVARAPHTNNDVNGNGNNDGDDDDGLEDCNINFDDDPDNPQNWPTPFKWSVVALLAMTAFSVTFNCISLVPLAPSIVRSLTPPPSDPSTPPPSLKSASVLLVTIWELGEATGPLLIAPLSELFGRYPTLNISNILLIFFTILTATATSVPTLILSRCLTGLAVASNVLNPAIVGDMFPSDQRGSAMSMIFVAPLVGGAVGPAIASAVAESVGWRNVVWGAAALSTICEVAFLCLFKETYKVAIIKRRVREKSRLADRANASLGGGRRGHRRTYSEMSMGSKREAWRKLRDSVLRPFLVVFGSGLLMALSLLGSVTFSFFYVISVTLPDILEDNYGLSGAVKGLCFMGFTVGSFLAVLTCNAFLDRIYIALRDRDAALTQPCSPDDSLPKEKPEYRLPLTILGAFSMPFAITFYGWVAQLRLPLPFLLIACGLIGANVMLTLIPLMAYVVDAFGLFSASAMTGVIVSRCLMGTFLPLTTAPLVDSFGYGWGFMVFGAMSLVLAPISVVVFRYGERWRQFCKYSRGE</sequence>
<dbReference type="InterPro" id="IPR011701">
    <property type="entry name" value="MFS"/>
</dbReference>
<feature type="transmembrane region" description="Helical" evidence="7">
    <location>
        <begin position="457"/>
        <end position="478"/>
    </location>
</feature>
<dbReference type="PANTHER" id="PTHR23502:SF163">
    <property type="entry name" value="MAJOR FACILITATOR SUPERFAMILY (MFS) PROFILE DOMAIN-CONTAINING PROTEIN"/>
    <property type="match status" value="1"/>
</dbReference>
<evidence type="ECO:0000256" key="4">
    <source>
        <dbReference type="ARBA" id="ARBA00023136"/>
    </source>
</evidence>
<dbReference type="PANTHER" id="PTHR23502">
    <property type="entry name" value="MAJOR FACILITATOR SUPERFAMILY"/>
    <property type="match status" value="1"/>
</dbReference>
<keyword evidence="3 7" id="KW-1133">Transmembrane helix</keyword>
<evidence type="ECO:0000256" key="5">
    <source>
        <dbReference type="ARBA" id="ARBA00038347"/>
    </source>
</evidence>
<evidence type="ECO:0000313" key="10">
    <source>
        <dbReference type="Proteomes" id="UP001278500"/>
    </source>
</evidence>
<proteinExistence type="inferred from homology"/>
<dbReference type="GO" id="GO:0016020">
    <property type="term" value="C:membrane"/>
    <property type="evidence" value="ECO:0007669"/>
    <property type="project" value="UniProtKB-SubCell"/>
</dbReference>
<dbReference type="InterPro" id="IPR020846">
    <property type="entry name" value="MFS_dom"/>
</dbReference>
<comment type="caution">
    <text evidence="9">The sequence shown here is derived from an EMBL/GenBank/DDBJ whole genome shotgun (WGS) entry which is preliminary data.</text>
</comment>
<dbReference type="AlphaFoldDB" id="A0AAE0IZZ2"/>
<keyword evidence="10" id="KW-1185">Reference proteome</keyword>
<feature type="transmembrane region" description="Helical" evidence="7">
    <location>
        <begin position="330"/>
        <end position="354"/>
    </location>
</feature>
<feature type="compositionally biased region" description="Basic and acidic residues" evidence="6">
    <location>
        <begin position="1"/>
        <end position="18"/>
    </location>
</feature>
<reference evidence="9" key="2">
    <citation type="submission" date="2023-06" db="EMBL/GenBank/DDBJ databases">
        <authorList>
            <consortium name="Lawrence Berkeley National Laboratory"/>
            <person name="Haridas S."/>
            <person name="Hensen N."/>
            <person name="Bonometti L."/>
            <person name="Westerberg I."/>
            <person name="Brannstrom I.O."/>
            <person name="Guillou S."/>
            <person name="Cros-Aarteil S."/>
            <person name="Calhoun S."/>
            <person name="Kuo A."/>
            <person name="Mondo S."/>
            <person name="Pangilinan J."/>
            <person name="Riley R."/>
            <person name="Labutti K."/>
            <person name="Andreopoulos B."/>
            <person name="Lipzen A."/>
            <person name="Chen C."/>
            <person name="Yanf M."/>
            <person name="Daum C."/>
            <person name="Ng V."/>
            <person name="Clum A."/>
            <person name="Steindorff A."/>
            <person name="Ohm R."/>
            <person name="Martin F."/>
            <person name="Silar P."/>
            <person name="Natvig D."/>
            <person name="Lalanne C."/>
            <person name="Gautier V."/>
            <person name="Ament-Velasquez S.L."/>
            <person name="Kruys A."/>
            <person name="Hutchinson M.I."/>
            <person name="Powell A.J."/>
            <person name="Barry K."/>
            <person name="Miller A.N."/>
            <person name="Grigoriev I.V."/>
            <person name="Debuchy R."/>
            <person name="Gladieux P."/>
            <person name="Thoren M.H."/>
            <person name="Johannesson H."/>
        </authorList>
    </citation>
    <scope>NUCLEOTIDE SEQUENCE</scope>
    <source>
        <strain evidence="9">CBS 560.94</strain>
    </source>
</reference>
<feature type="transmembrane region" description="Helical" evidence="7">
    <location>
        <begin position="430"/>
        <end position="451"/>
    </location>
</feature>
<reference evidence="9" key="1">
    <citation type="journal article" date="2023" name="Mol. Phylogenet. Evol.">
        <title>Genome-scale phylogeny and comparative genomics of the fungal order Sordariales.</title>
        <authorList>
            <person name="Hensen N."/>
            <person name="Bonometti L."/>
            <person name="Westerberg I."/>
            <person name="Brannstrom I.O."/>
            <person name="Guillou S."/>
            <person name="Cros-Aarteil S."/>
            <person name="Calhoun S."/>
            <person name="Haridas S."/>
            <person name="Kuo A."/>
            <person name="Mondo S."/>
            <person name="Pangilinan J."/>
            <person name="Riley R."/>
            <person name="LaButti K."/>
            <person name="Andreopoulos B."/>
            <person name="Lipzen A."/>
            <person name="Chen C."/>
            <person name="Yan M."/>
            <person name="Daum C."/>
            <person name="Ng V."/>
            <person name="Clum A."/>
            <person name="Steindorff A."/>
            <person name="Ohm R.A."/>
            <person name="Martin F."/>
            <person name="Silar P."/>
            <person name="Natvig D.O."/>
            <person name="Lalanne C."/>
            <person name="Gautier V."/>
            <person name="Ament-Velasquez S.L."/>
            <person name="Kruys A."/>
            <person name="Hutchinson M.I."/>
            <person name="Powell A.J."/>
            <person name="Barry K."/>
            <person name="Miller A.N."/>
            <person name="Grigoriev I.V."/>
            <person name="Debuchy R."/>
            <person name="Gladieux P."/>
            <person name="Hiltunen Thoren M."/>
            <person name="Johannesson H."/>
        </authorList>
    </citation>
    <scope>NUCLEOTIDE SEQUENCE</scope>
    <source>
        <strain evidence="9">CBS 560.94</strain>
    </source>
</reference>
<evidence type="ECO:0000256" key="3">
    <source>
        <dbReference type="ARBA" id="ARBA00022989"/>
    </source>
</evidence>
<dbReference type="Pfam" id="PF07690">
    <property type="entry name" value="MFS_1"/>
    <property type="match status" value="1"/>
</dbReference>
<accession>A0AAE0IZZ2</accession>
<dbReference type="EMBL" id="JAUEPP010000011">
    <property type="protein sequence ID" value="KAK3334421.1"/>
    <property type="molecule type" value="Genomic_DNA"/>
</dbReference>
<feature type="transmembrane region" description="Helical" evidence="7">
    <location>
        <begin position="250"/>
        <end position="269"/>
    </location>
</feature>
<name>A0AAE0IZZ2_9PEZI</name>
<evidence type="ECO:0000256" key="1">
    <source>
        <dbReference type="ARBA" id="ARBA00004141"/>
    </source>
</evidence>
<feature type="transmembrane region" description="Helical" evidence="7">
    <location>
        <begin position="485"/>
        <end position="508"/>
    </location>
</feature>
<feature type="transmembrane region" description="Helical" evidence="7">
    <location>
        <begin position="85"/>
        <end position="111"/>
    </location>
</feature>
<comment type="subcellular location">
    <subcellularLocation>
        <location evidence="1">Membrane</location>
        <topology evidence="1">Multi-pass membrane protein</topology>
    </subcellularLocation>
</comment>
<organism evidence="9 10">
    <name type="scientific">Neurospora tetraspora</name>
    <dbReference type="NCBI Taxonomy" id="94610"/>
    <lineage>
        <taxon>Eukaryota</taxon>
        <taxon>Fungi</taxon>
        <taxon>Dikarya</taxon>
        <taxon>Ascomycota</taxon>
        <taxon>Pezizomycotina</taxon>
        <taxon>Sordariomycetes</taxon>
        <taxon>Sordariomycetidae</taxon>
        <taxon>Sordariales</taxon>
        <taxon>Sordariaceae</taxon>
        <taxon>Neurospora</taxon>
    </lineage>
</organism>
<dbReference type="FunFam" id="1.20.1250.20:FF:000509">
    <property type="entry name" value="MFS general substrate transporter"/>
    <property type="match status" value="1"/>
</dbReference>
<dbReference type="GeneID" id="87868616"/>
<keyword evidence="4 7" id="KW-0472">Membrane</keyword>
<keyword evidence="2 7" id="KW-0812">Transmembrane</keyword>
<dbReference type="Gene3D" id="1.20.1250.20">
    <property type="entry name" value="MFS general substrate transporter like domains"/>
    <property type="match status" value="1"/>
</dbReference>
<dbReference type="PROSITE" id="PS50850">
    <property type="entry name" value="MFS"/>
    <property type="match status" value="1"/>
</dbReference>
<dbReference type="GO" id="GO:0022857">
    <property type="term" value="F:transmembrane transporter activity"/>
    <property type="evidence" value="ECO:0007669"/>
    <property type="project" value="InterPro"/>
</dbReference>
<feature type="domain" description="Major facilitator superfamily (MFS) profile" evidence="8">
    <location>
        <begin position="85"/>
        <end position="547"/>
    </location>
</feature>
<evidence type="ECO:0000313" key="9">
    <source>
        <dbReference type="EMBL" id="KAK3334421.1"/>
    </source>
</evidence>
<feature type="transmembrane region" description="Helical" evidence="7">
    <location>
        <begin position="163"/>
        <end position="181"/>
    </location>
</feature>
<evidence type="ECO:0000256" key="7">
    <source>
        <dbReference type="SAM" id="Phobius"/>
    </source>
</evidence>
<feature type="compositionally biased region" description="Low complexity" evidence="6">
    <location>
        <begin position="43"/>
        <end position="52"/>
    </location>
</feature>
<feature type="region of interest" description="Disordered" evidence="6">
    <location>
        <begin position="1"/>
        <end position="76"/>
    </location>
</feature>
<dbReference type="RefSeq" id="XP_062676587.1">
    <property type="nucleotide sequence ID" value="XM_062831462.1"/>
</dbReference>
<comment type="similarity">
    <text evidence="5">Belongs to the major facilitator superfamily. CAR1 family.</text>
</comment>
<feature type="transmembrane region" description="Helical" evidence="7">
    <location>
        <begin position="219"/>
        <end position="238"/>
    </location>
</feature>
<dbReference type="InterPro" id="IPR036259">
    <property type="entry name" value="MFS_trans_sf"/>
</dbReference>
<dbReference type="Proteomes" id="UP001278500">
    <property type="component" value="Unassembled WGS sequence"/>
</dbReference>
<feature type="transmembrane region" description="Helical" evidence="7">
    <location>
        <begin position="374"/>
        <end position="397"/>
    </location>
</feature>
<dbReference type="SUPFAM" id="SSF103473">
    <property type="entry name" value="MFS general substrate transporter"/>
    <property type="match status" value="1"/>
</dbReference>
<feature type="compositionally biased region" description="Acidic residues" evidence="6">
    <location>
        <begin position="53"/>
        <end position="72"/>
    </location>
</feature>
<evidence type="ECO:0000259" key="8">
    <source>
        <dbReference type="PROSITE" id="PS50850"/>
    </source>
</evidence>
<feature type="transmembrane region" description="Helical" evidence="7">
    <location>
        <begin position="520"/>
        <end position="543"/>
    </location>
</feature>
<evidence type="ECO:0000256" key="6">
    <source>
        <dbReference type="SAM" id="MobiDB-lite"/>
    </source>
</evidence>